<feature type="transmembrane region" description="Helical" evidence="1">
    <location>
        <begin position="21"/>
        <end position="40"/>
    </location>
</feature>
<protein>
    <submittedName>
        <fullName evidence="2">Uncharacterized protein</fullName>
    </submittedName>
</protein>
<keyword evidence="1" id="KW-0472">Membrane</keyword>
<dbReference type="Proteomes" id="UP001360953">
    <property type="component" value="Unassembled WGS sequence"/>
</dbReference>
<proteinExistence type="predicted"/>
<organism evidence="2 3">
    <name type="scientific">Phyllosticta citribraziliensis</name>
    <dbReference type="NCBI Taxonomy" id="989973"/>
    <lineage>
        <taxon>Eukaryota</taxon>
        <taxon>Fungi</taxon>
        <taxon>Dikarya</taxon>
        <taxon>Ascomycota</taxon>
        <taxon>Pezizomycotina</taxon>
        <taxon>Dothideomycetes</taxon>
        <taxon>Dothideomycetes incertae sedis</taxon>
        <taxon>Botryosphaeriales</taxon>
        <taxon>Phyllostictaceae</taxon>
        <taxon>Phyllosticta</taxon>
    </lineage>
</organism>
<dbReference type="EMBL" id="JBBPEH010000001">
    <property type="protein sequence ID" value="KAK7545065.1"/>
    <property type="molecule type" value="Genomic_DNA"/>
</dbReference>
<sequence>MVPRASFSTKRGSHLCRMHGSSFLSPSVMCVCLPFAPFLGGQFDHCATTHTANEMGRQWSVPRLCWPPCVVRISGGTVRAWPNSLIRFLFSGVCHFCFSFFCLPCLERLLVRGRDCRLYTRRVRRDDGVVA</sequence>
<comment type="caution">
    <text evidence="2">The sequence shown here is derived from an EMBL/GenBank/DDBJ whole genome shotgun (WGS) entry which is preliminary data.</text>
</comment>
<dbReference type="RefSeq" id="XP_066660300.1">
    <property type="nucleotide sequence ID" value="XM_066796556.1"/>
</dbReference>
<evidence type="ECO:0000313" key="2">
    <source>
        <dbReference type="EMBL" id="KAK7545065.1"/>
    </source>
</evidence>
<feature type="transmembrane region" description="Helical" evidence="1">
    <location>
        <begin position="88"/>
        <end position="111"/>
    </location>
</feature>
<dbReference type="GeneID" id="92029462"/>
<reference evidence="2 3" key="1">
    <citation type="submission" date="2024-04" db="EMBL/GenBank/DDBJ databases">
        <title>Phyllosticta paracitricarpa is synonymous to the EU quarantine fungus P. citricarpa based on phylogenomic analyses.</title>
        <authorList>
            <consortium name="Lawrence Berkeley National Laboratory"/>
            <person name="Van ingen-buijs V.A."/>
            <person name="Van westerhoven A.C."/>
            <person name="Haridas S."/>
            <person name="Skiadas P."/>
            <person name="Martin F."/>
            <person name="Groenewald J.Z."/>
            <person name="Crous P.W."/>
            <person name="Seidl M.F."/>
        </authorList>
    </citation>
    <scope>NUCLEOTIDE SEQUENCE [LARGE SCALE GENOMIC DNA]</scope>
    <source>
        <strain evidence="2 3">CPC 17464</strain>
    </source>
</reference>
<gene>
    <name evidence="2" type="ORF">J3D65DRAFT_47748</name>
</gene>
<keyword evidence="1" id="KW-0812">Transmembrane</keyword>
<evidence type="ECO:0000313" key="3">
    <source>
        <dbReference type="Proteomes" id="UP001360953"/>
    </source>
</evidence>
<keyword evidence="3" id="KW-1185">Reference proteome</keyword>
<accession>A0ABR1MB18</accession>
<evidence type="ECO:0000256" key="1">
    <source>
        <dbReference type="SAM" id="Phobius"/>
    </source>
</evidence>
<name>A0ABR1MB18_9PEZI</name>
<keyword evidence="1" id="KW-1133">Transmembrane helix</keyword>